<protein>
    <submittedName>
        <fullName evidence="1">Uncharacterized protein</fullName>
    </submittedName>
</protein>
<evidence type="ECO:0000313" key="2">
    <source>
        <dbReference type="Proteomes" id="UP001165124"/>
    </source>
</evidence>
<gene>
    <name evidence="1" type="ORF">Arub01_11150</name>
</gene>
<dbReference type="EMBL" id="BSRZ01000001">
    <property type="protein sequence ID" value="GLW62871.1"/>
    <property type="molecule type" value="Genomic_DNA"/>
</dbReference>
<dbReference type="AlphaFoldDB" id="A0A9W6PTT4"/>
<evidence type="ECO:0000313" key="1">
    <source>
        <dbReference type="EMBL" id="GLW62871.1"/>
    </source>
</evidence>
<name>A0A9W6PTT4_9ACTN</name>
<sequence>MICFEDEDAPYLVQEATEVFEAGLALVLDGIEARMGRGRGRSD</sequence>
<reference evidence="1" key="1">
    <citation type="submission" date="2023-02" db="EMBL/GenBank/DDBJ databases">
        <title>Actinomadura rubrobrunea NBRC 14622.</title>
        <authorList>
            <person name="Ichikawa N."/>
            <person name="Sato H."/>
            <person name="Tonouchi N."/>
        </authorList>
    </citation>
    <scope>NUCLEOTIDE SEQUENCE</scope>
    <source>
        <strain evidence="1">NBRC 14622</strain>
    </source>
</reference>
<comment type="caution">
    <text evidence="1">The sequence shown here is derived from an EMBL/GenBank/DDBJ whole genome shotgun (WGS) entry which is preliminary data.</text>
</comment>
<dbReference type="Proteomes" id="UP001165124">
    <property type="component" value="Unassembled WGS sequence"/>
</dbReference>
<proteinExistence type="predicted"/>
<keyword evidence="2" id="KW-1185">Reference proteome</keyword>
<accession>A0A9W6PTT4</accession>
<organism evidence="1 2">
    <name type="scientific">Actinomadura rubrobrunea</name>
    <dbReference type="NCBI Taxonomy" id="115335"/>
    <lineage>
        <taxon>Bacteria</taxon>
        <taxon>Bacillati</taxon>
        <taxon>Actinomycetota</taxon>
        <taxon>Actinomycetes</taxon>
        <taxon>Streptosporangiales</taxon>
        <taxon>Thermomonosporaceae</taxon>
        <taxon>Actinomadura</taxon>
    </lineage>
</organism>